<dbReference type="Pfam" id="PF01420">
    <property type="entry name" value="Methylase_S"/>
    <property type="match status" value="1"/>
</dbReference>
<evidence type="ECO:0000256" key="2">
    <source>
        <dbReference type="ARBA" id="ARBA00022747"/>
    </source>
</evidence>
<dbReference type="InterPro" id="IPR044946">
    <property type="entry name" value="Restrct_endonuc_typeI_TRD_sf"/>
</dbReference>
<dbReference type="SUPFAM" id="SSF116734">
    <property type="entry name" value="DNA methylase specificity domain"/>
    <property type="match status" value="1"/>
</dbReference>
<dbReference type="PANTHER" id="PTHR30408:SF12">
    <property type="entry name" value="TYPE I RESTRICTION ENZYME MJAVIII SPECIFICITY SUBUNIT"/>
    <property type="match status" value="1"/>
</dbReference>
<keyword evidence="2" id="KW-0680">Restriction system</keyword>
<evidence type="ECO:0000256" key="3">
    <source>
        <dbReference type="ARBA" id="ARBA00023125"/>
    </source>
</evidence>
<dbReference type="Gene3D" id="3.90.220.20">
    <property type="entry name" value="DNA methylase specificity domains"/>
    <property type="match status" value="1"/>
</dbReference>
<dbReference type="CDD" id="cd17275">
    <property type="entry name" value="RMtype1_S_MjaORF132P-TRD1-CR1_like"/>
    <property type="match status" value="1"/>
</dbReference>
<keyword evidence="5" id="KW-0378">Hydrolase</keyword>
<keyword evidence="6" id="KW-1185">Reference proteome</keyword>
<reference evidence="5 6" key="1">
    <citation type="journal article" date="2022" name="Pathogens">
        <title>Staphylococcus ratti sp. nov. Isolated from a Lab Rat.</title>
        <authorList>
            <person name="Kovarovic V."/>
            <person name="Sedlacek I."/>
            <person name="Petras P."/>
            <person name="Kralova S."/>
            <person name="Maslanova I."/>
            <person name="Svec P."/>
            <person name="Neumann-Schaal M."/>
            <person name="Botka T."/>
            <person name="Gelbicova T."/>
            <person name="Stankova E."/>
            <person name="Doskar J."/>
            <person name="Pantucek R."/>
        </authorList>
    </citation>
    <scope>NUCLEOTIDE SEQUENCE [LARGE SCALE GENOMIC DNA]</scope>
    <source>
        <strain evidence="5 6">CCM 9025</strain>
    </source>
</reference>
<dbReference type="EMBL" id="CP086654">
    <property type="protein sequence ID" value="UEX91093.1"/>
    <property type="molecule type" value="Genomic_DNA"/>
</dbReference>
<dbReference type="PANTHER" id="PTHR30408">
    <property type="entry name" value="TYPE-1 RESTRICTION ENZYME ECOKI SPECIFICITY PROTEIN"/>
    <property type="match status" value="1"/>
</dbReference>
<evidence type="ECO:0000256" key="1">
    <source>
        <dbReference type="ARBA" id="ARBA00010923"/>
    </source>
</evidence>
<name>A0ABY3PFW6_9STAP</name>
<dbReference type="EC" id="3.1.21.-" evidence="5"/>
<dbReference type="GO" id="GO:0004519">
    <property type="term" value="F:endonuclease activity"/>
    <property type="evidence" value="ECO:0007669"/>
    <property type="project" value="UniProtKB-KW"/>
</dbReference>
<feature type="domain" description="Type I restriction modification DNA specificity" evidence="4">
    <location>
        <begin position="21"/>
        <end position="195"/>
    </location>
</feature>
<gene>
    <name evidence="5" type="ORF">LN051_00175</name>
</gene>
<dbReference type="Proteomes" id="UP001197626">
    <property type="component" value="Chromosome"/>
</dbReference>
<protein>
    <submittedName>
        <fullName evidence="5">Restriction endonuclease subunit S</fullName>
        <ecNumber evidence="5">3.1.21.-</ecNumber>
    </submittedName>
</protein>
<dbReference type="GO" id="GO:0016787">
    <property type="term" value="F:hydrolase activity"/>
    <property type="evidence" value="ECO:0007669"/>
    <property type="project" value="UniProtKB-KW"/>
</dbReference>
<keyword evidence="5" id="KW-0255">Endonuclease</keyword>
<sequence length="210" mass="24242">MQKIFSQELRFKDENGDEYPEWEEKKLIELYDKGKAGGTPKSTESKYYNGDIPFLSISDITEQGKFLNQTEKSITQAGLENSTAWLVPKNSINYAMYASVGYLSINKIEVATSQAIFNMVFDNYYLTEYLYYYLNYIRDTGILNKLVGTGTQSNLSASTMKNIDVNLPKFNEMIKISDFFSKLDTFIEKQSAKIELLKERKKGFLQKMFI</sequence>
<dbReference type="InterPro" id="IPR052021">
    <property type="entry name" value="Type-I_RS_S_subunit"/>
</dbReference>
<proteinExistence type="inferred from homology"/>
<evidence type="ECO:0000313" key="5">
    <source>
        <dbReference type="EMBL" id="UEX91093.1"/>
    </source>
</evidence>
<keyword evidence="5" id="KW-0540">Nuclease</keyword>
<evidence type="ECO:0000259" key="4">
    <source>
        <dbReference type="Pfam" id="PF01420"/>
    </source>
</evidence>
<comment type="similarity">
    <text evidence="1">Belongs to the type-I restriction system S methylase family.</text>
</comment>
<dbReference type="Gene3D" id="1.10.287.1120">
    <property type="entry name" value="Bipartite methylase S protein"/>
    <property type="match status" value="1"/>
</dbReference>
<organism evidence="5 6">
    <name type="scientific">Staphylococcus ratti</name>
    <dbReference type="NCBI Taxonomy" id="2892440"/>
    <lineage>
        <taxon>Bacteria</taxon>
        <taxon>Bacillati</taxon>
        <taxon>Bacillota</taxon>
        <taxon>Bacilli</taxon>
        <taxon>Bacillales</taxon>
        <taxon>Staphylococcaceae</taxon>
        <taxon>Staphylococcus</taxon>
    </lineage>
</organism>
<accession>A0ABY3PFW6</accession>
<evidence type="ECO:0000313" key="6">
    <source>
        <dbReference type="Proteomes" id="UP001197626"/>
    </source>
</evidence>
<dbReference type="InterPro" id="IPR000055">
    <property type="entry name" value="Restrct_endonuc_typeI_TRD"/>
</dbReference>
<keyword evidence="3" id="KW-0238">DNA-binding</keyword>